<dbReference type="Proteomes" id="UP000054630">
    <property type="component" value="Unassembled WGS sequence"/>
</dbReference>
<accession>A0A0V0SHP5</accession>
<reference evidence="1 2" key="1">
    <citation type="submission" date="2015-01" db="EMBL/GenBank/DDBJ databases">
        <title>Evolution of Trichinella species and genotypes.</title>
        <authorList>
            <person name="Korhonen P.K."/>
            <person name="Edoardo P."/>
            <person name="Giuseppe L.R."/>
            <person name="Gasser R.B."/>
        </authorList>
    </citation>
    <scope>NUCLEOTIDE SEQUENCE [LARGE SCALE GENOMIC DNA]</scope>
    <source>
        <strain evidence="1">ISS37</strain>
    </source>
</reference>
<sequence>MYAVDLQIRRLSSLMRFHTIAVVMTTTKDERKGGTVNRRLVSGSTGPVIPDAWPRLLNWTCRMFAFMLAQSNTA</sequence>
<dbReference type="AlphaFoldDB" id="A0A0V0SHP5"/>
<organism evidence="1 2">
    <name type="scientific">Trichinella nelsoni</name>
    <dbReference type="NCBI Taxonomy" id="6336"/>
    <lineage>
        <taxon>Eukaryota</taxon>
        <taxon>Metazoa</taxon>
        <taxon>Ecdysozoa</taxon>
        <taxon>Nematoda</taxon>
        <taxon>Enoplea</taxon>
        <taxon>Dorylaimia</taxon>
        <taxon>Trichinellida</taxon>
        <taxon>Trichinellidae</taxon>
        <taxon>Trichinella</taxon>
    </lineage>
</organism>
<keyword evidence="2" id="KW-1185">Reference proteome</keyword>
<proteinExistence type="predicted"/>
<name>A0A0V0SHP5_9BILA</name>
<protein>
    <submittedName>
        <fullName evidence="1">Uncharacterized protein</fullName>
    </submittedName>
</protein>
<evidence type="ECO:0000313" key="1">
    <source>
        <dbReference type="EMBL" id="KRX25845.1"/>
    </source>
</evidence>
<gene>
    <name evidence="1" type="ORF">T07_725</name>
</gene>
<dbReference type="OrthoDB" id="10509113at2759"/>
<evidence type="ECO:0000313" key="2">
    <source>
        <dbReference type="Proteomes" id="UP000054630"/>
    </source>
</evidence>
<comment type="caution">
    <text evidence="1">The sequence shown here is derived from an EMBL/GenBank/DDBJ whole genome shotgun (WGS) entry which is preliminary data.</text>
</comment>
<dbReference type="EMBL" id="JYDL01000010">
    <property type="protein sequence ID" value="KRX25845.1"/>
    <property type="molecule type" value="Genomic_DNA"/>
</dbReference>